<dbReference type="SUPFAM" id="SSF53613">
    <property type="entry name" value="Ribokinase-like"/>
    <property type="match status" value="1"/>
</dbReference>
<dbReference type="PROSITE" id="PS00584">
    <property type="entry name" value="PFKB_KINASES_2"/>
    <property type="match status" value="1"/>
</dbReference>
<comment type="similarity">
    <text evidence="1">Belongs to the carbohydrate kinase PfkB family.</text>
</comment>
<keyword evidence="4 7" id="KW-0418">Kinase</keyword>
<evidence type="ECO:0000256" key="3">
    <source>
        <dbReference type="ARBA" id="ARBA00022741"/>
    </source>
</evidence>
<evidence type="ECO:0000256" key="4">
    <source>
        <dbReference type="ARBA" id="ARBA00022777"/>
    </source>
</evidence>
<evidence type="ECO:0000259" key="6">
    <source>
        <dbReference type="Pfam" id="PF00294"/>
    </source>
</evidence>
<reference evidence="7" key="1">
    <citation type="submission" date="2024-02" db="EMBL/GenBank/DDBJ databases">
        <title>Tomenella chthoni gen. nov. sp. nov., a member of the family Jonesiaceae isolated from bat guano.</title>
        <authorList>
            <person name="Miller S.L."/>
            <person name="King J."/>
            <person name="Sankaranarayanan K."/>
            <person name="Lawson P.A."/>
        </authorList>
    </citation>
    <scope>NUCLEOTIDE SEQUENCE</scope>
    <source>
        <strain evidence="7">BS-20</strain>
    </source>
</reference>
<dbReference type="GO" id="GO:0016301">
    <property type="term" value="F:kinase activity"/>
    <property type="evidence" value="ECO:0007669"/>
    <property type="project" value="UniProtKB-KW"/>
</dbReference>
<dbReference type="EMBL" id="CP146203">
    <property type="protein sequence ID" value="XBH22236.1"/>
    <property type="molecule type" value="Genomic_DNA"/>
</dbReference>
<feature type="domain" description="Carbohydrate kinase PfkB" evidence="6">
    <location>
        <begin position="11"/>
        <end position="303"/>
    </location>
</feature>
<dbReference type="PANTHER" id="PTHR43085:SF1">
    <property type="entry name" value="PSEUDOURIDINE KINASE-RELATED"/>
    <property type="match status" value="1"/>
</dbReference>
<evidence type="ECO:0000256" key="1">
    <source>
        <dbReference type="ARBA" id="ARBA00010688"/>
    </source>
</evidence>
<protein>
    <submittedName>
        <fullName evidence="7">Carbohydrate kinase</fullName>
        <ecNumber evidence="7">2.7.1.-</ecNumber>
    </submittedName>
</protein>
<keyword evidence="2 7" id="KW-0808">Transferase</keyword>
<proteinExistence type="inferred from homology"/>
<evidence type="ECO:0000256" key="5">
    <source>
        <dbReference type="ARBA" id="ARBA00022840"/>
    </source>
</evidence>
<dbReference type="EC" id="2.7.1.-" evidence="7"/>
<name>A0AAU7DY85_9MICO</name>
<dbReference type="PANTHER" id="PTHR43085">
    <property type="entry name" value="HEXOKINASE FAMILY MEMBER"/>
    <property type="match status" value="1"/>
</dbReference>
<organism evidence="7">
    <name type="scientific">Jonesiaceae bacterium BS-20</name>
    <dbReference type="NCBI Taxonomy" id="3120821"/>
    <lineage>
        <taxon>Bacteria</taxon>
        <taxon>Bacillati</taxon>
        <taxon>Actinomycetota</taxon>
        <taxon>Actinomycetes</taxon>
        <taxon>Micrococcales</taxon>
        <taxon>Jonesiaceae</taxon>
    </lineage>
</organism>
<keyword evidence="5" id="KW-0067">ATP-binding</keyword>
<dbReference type="Pfam" id="PF00294">
    <property type="entry name" value="PfkB"/>
    <property type="match status" value="1"/>
</dbReference>
<dbReference type="InterPro" id="IPR029056">
    <property type="entry name" value="Ribokinase-like"/>
</dbReference>
<dbReference type="CDD" id="cd01167">
    <property type="entry name" value="bac_FRK"/>
    <property type="match status" value="1"/>
</dbReference>
<keyword evidence="3" id="KW-0547">Nucleotide-binding</keyword>
<sequence length="311" mass="32124">MSTPDARCAFIVGEALIDVVHKADGTVAEHPGGSPTNVALTLGRLGRQAQLLAWFGQDAHGTLITEWLKESHVTVAEGSDKAKKTSVAIATLAQDGSATYEFDLDPQIPADATVPAGSIVAHTGSIAPILEPGGPDILALLTSARDTATITYDPNARPSLMGDVAVARPLIEEYVKISDVVKVSDEDLEWLYPGEGPQTIAQNWLALGPAVVVVTLGGSGAIGVSAAGVINVAAQKVTVVDTVGAGDSFMGALIHGLWQADLLGADQRANLLAITSQQLTTVLEQCTKVAAITVSRAGANPPWQAELNTNS</sequence>
<dbReference type="AlphaFoldDB" id="A0AAU7DY85"/>
<dbReference type="InterPro" id="IPR050306">
    <property type="entry name" value="PfkB_Carbo_kinase"/>
</dbReference>
<dbReference type="InterPro" id="IPR011611">
    <property type="entry name" value="PfkB_dom"/>
</dbReference>
<evidence type="ECO:0000313" key="7">
    <source>
        <dbReference type="EMBL" id="XBH22236.1"/>
    </source>
</evidence>
<dbReference type="PROSITE" id="PS00583">
    <property type="entry name" value="PFKB_KINASES_1"/>
    <property type="match status" value="1"/>
</dbReference>
<accession>A0AAU7DY85</accession>
<dbReference type="GO" id="GO:0005524">
    <property type="term" value="F:ATP binding"/>
    <property type="evidence" value="ECO:0007669"/>
    <property type="project" value="UniProtKB-KW"/>
</dbReference>
<dbReference type="Gene3D" id="3.40.1190.20">
    <property type="match status" value="1"/>
</dbReference>
<evidence type="ECO:0000256" key="2">
    <source>
        <dbReference type="ARBA" id="ARBA00022679"/>
    </source>
</evidence>
<gene>
    <name evidence="7" type="ORF">V5R04_03135</name>
</gene>
<dbReference type="InterPro" id="IPR002173">
    <property type="entry name" value="Carboh/pur_kinase_PfkB_CS"/>
</dbReference>